<comment type="subcellular location">
    <subcellularLocation>
        <location evidence="1">Cell membrane</location>
        <topology evidence="1">Multi-pass membrane protein</topology>
    </subcellularLocation>
</comment>
<feature type="transmembrane region" description="Helical" evidence="10">
    <location>
        <begin position="319"/>
        <end position="339"/>
    </location>
</feature>
<dbReference type="PRINTS" id="PR01806">
    <property type="entry name" value="VIRFACTRMVIN"/>
</dbReference>
<organism evidence="13 14">
    <name type="scientific">Microlunatus panaciterrae</name>
    <dbReference type="NCBI Taxonomy" id="400768"/>
    <lineage>
        <taxon>Bacteria</taxon>
        <taxon>Bacillati</taxon>
        <taxon>Actinomycetota</taxon>
        <taxon>Actinomycetes</taxon>
        <taxon>Propionibacteriales</taxon>
        <taxon>Propionibacteriaceae</taxon>
        <taxon>Microlunatus</taxon>
    </lineage>
</organism>
<proteinExistence type="predicted"/>
<gene>
    <name evidence="13" type="ORF">JOE57_001819</name>
</gene>
<keyword evidence="14" id="KW-1185">Reference proteome</keyword>
<evidence type="ECO:0000256" key="2">
    <source>
        <dbReference type="ARBA" id="ARBA00022475"/>
    </source>
</evidence>
<feature type="transmembrane region" description="Helical" evidence="10">
    <location>
        <begin position="432"/>
        <end position="454"/>
    </location>
</feature>
<feature type="transmembrane region" description="Helical" evidence="10">
    <location>
        <begin position="38"/>
        <end position="64"/>
    </location>
</feature>
<feature type="region of interest" description="Disordered" evidence="9">
    <location>
        <begin position="1047"/>
        <end position="1110"/>
    </location>
</feature>
<dbReference type="Gene3D" id="3.30.200.20">
    <property type="entry name" value="Phosphorylase Kinase, domain 1"/>
    <property type="match status" value="1"/>
</dbReference>
<keyword evidence="3 10" id="KW-0812">Transmembrane</keyword>
<feature type="transmembrane region" description="Helical" evidence="10">
    <location>
        <begin position="123"/>
        <end position="145"/>
    </location>
</feature>
<dbReference type="NCBIfam" id="TIGR01695">
    <property type="entry name" value="murJ_mviN"/>
    <property type="match status" value="1"/>
</dbReference>
<feature type="compositionally biased region" description="Polar residues" evidence="9">
    <location>
        <begin position="830"/>
        <end position="841"/>
    </location>
</feature>
<dbReference type="Proteomes" id="UP000704762">
    <property type="component" value="Unassembled WGS sequence"/>
</dbReference>
<keyword evidence="4" id="KW-0133">Cell shape</keyword>
<evidence type="ECO:0000259" key="12">
    <source>
        <dbReference type="PROSITE" id="PS50022"/>
    </source>
</evidence>
<feature type="transmembrane region" description="Helical" evidence="10">
    <location>
        <begin position="460"/>
        <end position="480"/>
    </location>
</feature>
<evidence type="ECO:0000256" key="7">
    <source>
        <dbReference type="ARBA" id="ARBA00023136"/>
    </source>
</evidence>
<dbReference type="SUPFAM" id="SSF49785">
    <property type="entry name" value="Galactose-binding domain-like"/>
    <property type="match status" value="1"/>
</dbReference>
<dbReference type="Gene3D" id="1.10.510.10">
    <property type="entry name" value="Transferase(Phosphotransferase) domain 1"/>
    <property type="match status" value="1"/>
</dbReference>
<feature type="compositionally biased region" description="Low complexity" evidence="9">
    <location>
        <begin position="987"/>
        <end position="1004"/>
    </location>
</feature>
<dbReference type="PROSITE" id="PS50011">
    <property type="entry name" value="PROTEIN_KINASE_DOM"/>
    <property type="match status" value="1"/>
</dbReference>
<feature type="region of interest" description="Disordered" evidence="9">
    <location>
        <begin position="984"/>
        <end position="1017"/>
    </location>
</feature>
<feature type="transmembrane region" description="Helical" evidence="10">
    <location>
        <begin position="1023"/>
        <end position="1046"/>
    </location>
</feature>
<dbReference type="CDD" id="cd13973">
    <property type="entry name" value="PK_MviN-like"/>
    <property type="match status" value="1"/>
</dbReference>
<dbReference type="Gene3D" id="2.60.120.260">
    <property type="entry name" value="Galactose-binding domain-like"/>
    <property type="match status" value="1"/>
</dbReference>
<feature type="domain" description="Protein kinase" evidence="11">
    <location>
        <begin position="665"/>
        <end position="931"/>
    </location>
</feature>
<accession>A0ABS2RIR8</accession>
<dbReference type="SUPFAM" id="SSF56112">
    <property type="entry name" value="Protein kinase-like (PK-like)"/>
    <property type="match status" value="1"/>
</dbReference>
<evidence type="ECO:0000259" key="11">
    <source>
        <dbReference type="PROSITE" id="PS50011"/>
    </source>
</evidence>
<feature type="region of interest" description="Disordered" evidence="9">
    <location>
        <begin position="569"/>
        <end position="657"/>
    </location>
</feature>
<feature type="transmembrane region" description="Helical" evidence="10">
    <location>
        <begin position="529"/>
        <end position="552"/>
    </location>
</feature>
<dbReference type="PANTHER" id="PTHR47019:SF1">
    <property type="entry name" value="LIPID II FLIPPASE MURJ"/>
    <property type="match status" value="1"/>
</dbReference>
<feature type="transmembrane region" description="Helical" evidence="10">
    <location>
        <begin position="165"/>
        <end position="183"/>
    </location>
</feature>
<keyword evidence="7 10" id="KW-0472">Membrane</keyword>
<keyword evidence="6 10" id="KW-1133">Transmembrane helix</keyword>
<evidence type="ECO:0000256" key="4">
    <source>
        <dbReference type="ARBA" id="ARBA00022960"/>
    </source>
</evidence>
<keyword evidence="5" id="KW-0573">Peptidoglycan synthesis</keyword>
<evidence type="ECO:0000256" key="1">
    <source>
        <dbReference type="ARBA" id="ARBA00004651"/>
    </source>
</evidence>
<feature type="region of interest" description="Disordered" evidence="9">
    <location>
        <begin position="1"/>
        <end position="20"/>
    </location>
</feature>
<evidence type="ECO:0000256" key="3">
    <source>
        <dbReference type="ARBA" id="ARBA00022692"/>
    </source>
</evidence>
<dbReference type="RefSeq" id="WP_204917391.1">
    <property type="nucleotide sequence ID" value="NZ_BAAAQP010000002.1"/>
</dbReference>
<feature type="compositionally biased region" description="Polar residues" evidence="9">
    <location>
        <begin position="1079"/>
        <end position="1088"/>
    </location>
</feature>
<sequence length="1225" mass="128580">MADTQASEMGAPDPDINPDPDVTVLDERPSTSSKLISATALMAAGTMLSRVIGFGRVALIAAVLGNGTRQAEMFTLANTVPNSIYILLAGGALNTVLVPQIVRAVKHDKDGGEAYTNRIMTAFLAIVAVITAVATALAPLIIGLYSSASWRSPAIAAQYESMVTLGYLCLPQIFFYGAFFLAGQVLNARERFGPMMFAPAANNVVSIGVFVLYLVVWGSGNDTDGAFSTQQELVLGLGATAGIAVQAAILVPFMRAAGFHYRPRFDLKGTGLGHTFRLARWTLGFVVITQVALVVVSKLASSATSGGDGAGVTVYNNAYLLWILPHSLITVSLATAMLPNASRLAAAGDLVGVRVEATRTMRLAVTALVPATVAFLTLGQPIARLLFGFGAGARDAPYIGWALMAFAIGLVPFTLQYICLRVFYALEDTRSTFFLQLAISLVNITLALAIVLPLGAPRLVATGLGLAYSGAYAFGLVLSLRKLGGKLPGLQMRELARHCLRLLAAVLPGGLVAALVCWGVSFWSTSQLARAVALVLGGLVAVGLFLLLARLLHIDEVTEIVRAVLRRGPTTDNAVDGGGSEGAELTSSHTIKAGISPDDVSSSAGARSTTTDAGPGMSDGPQDAPASTSEAGTDNTGSATSPTELPTPAMGHHPIPAGTVLGERYRLEELLADTGQTATWRAFDQVLSRSVLIHLLSPDDEREAELLAVARRAAAATDSRFLRVLDAVHSTGTAHGSYIVCEYANGQSLEIVLASGPLSGLEAAWLVREVADALSGVHVQGLYHERISPDTVIITPAGNVKIVGLLIEAALRPNTAGEVPDADSPKNPDVPQNTDGPQNTDRPQHTDRREKTDVLDLGRLLYACLVCRWPGGQNFGLAAAPPAGHRWLTPRQVRAGVSPALDSVCDQILGDPPRHRAPQLETANDIVNALTKVLGAADASSDLERRLRQPIPMVGGTDATVIRQPVGIGDLPTEQLAAVDLPDARRAPSAPQPAAGSGAAATRALPVNPPPPPPPPPARRRRWIAVLIALVALLALTAVIVGLTVFRSPGRGSSGKPTPSASAPAKPTKLKIASASDFDPQQTGSGPKSENPDEVPNAYDGDPQTRWRTLSYRGDPRFGRLKDGLGLVLDLGEAAKVSSVKLLLSGNGTDLEIRVPQSDPATTMNAPMTSADDWRTVSGQKDVGKSTTLSFDQPVTTRFVLIYLTSLPKEGDGYRGGIYEVEVFG</sequence>
<feature type="compositionally biased region" description="Pro residues" evidence="9">
    <location>
        <begin position="1007"/>
        <end position="1017"/>
    </location>
</feature>
<dbReference type="InterPro" id="IPR000421">
    <property type="entry name" value="FA58C"/>
</dbReference>
<evidence type="ECO:0000256" key="5">
    <source>
        <dbReference type="ARBA" id="ARBA00022984"/>
    </source>
</evidence>
<evidence type="ECO:0000256" key="8">
    <source>
        <dbReference type="ARBA" id="ARBA00023170"/>
    </source>
</evidence>
<evidence type="ECO:0000313" key="14">
    <source>
        <dbReference type="Proteomes" id="UP000704762"/>
    </source>
</evidence>
<feature type="transmembrane region" description="Helical" evidence="10">
    <location>
        <begin position="195"/>
        <end position="215"/>
    </location>
</feature>
<feature type="region of interest" description="Disordered" evidence="9">
    <location>
        <begin position="815"/>
        <end position="851"/>
    </location>
</feature>
<keyword evidence="8" id="KW-0675">Receptor</keyword>
<evidence type="ECO:0000313" key="13">
    <source>
        <dbReference type="EMBL" id="MBM7798898.1"/>
    </source>
</evidence>
<comment type="caution">
    <text evidence="13">The sequence shown here is derived from an EMBL/GenBank/DDBJ whole genome shotgun (WGS) entry which is preliminary data.</text>
</comment>
<feature type="transmembrane region" description="Helical" evidence="10">
    <location>
        <begin position="235"/>
        <end position="257"/>
    </location>
</feature>
<feature type="transmembrane region" description="Helical" evidence="10">
    <location>
        <begin position="398"/>
        <end position="420"/>
    </location>
</feature>
<feature type="compositionally biased region" description="Polar residues" evidence="9">
    <location>
        <begin position="625"/>
        <end position="644"/>
    </location>
</feature>
<feature type="transmembrane region" description="Helical" evidence="10">
    <location>
        <begin position="500"/>
        <end position="523"/>
    </location>
</feature>
<dbReference type="InterPro" id="IPR051050">
    <property type="entry name" value="Lipid_II_flippase_MurJ/MviN"/>
</dbReference>
<feature type="compositionally biased region" description="Polar residues" evidence="9">
    <location>
        <begin position="599"/>
        <end position="612"/>
    </location>
</feature>
<dbReference type="InterPro" id="IPR008979">
    <property type="entry name" value="Galactose-bd-like_sf"/>
</dbReference>
<dbReference type="InterPro" id="IPR004268">
    <property type="entry name" value="MurJ"/>
</dbReference>
<feature type="transmembrane region" description="Helical" evidence="10">
    <location>
        <begin position="278"/>
        <end position="299"/>
    </location>
</feature>
<evidence type="ECO:0000256" key="9">
    <source>
        <dbReference type="SAM" id="MobiDB-lite"/>
    </source>
</evidence>
<feature type="compositionally biased region" description="Basic and acidic residues" evidence="9">
    <location>
        <begin position="842"/>
        <end position="851"/>
    </location>
</feature>
<dbReference type="Pfam" id="PF03023">
    <property type="entry name" value="MurJ"/>
    <property type="match status" value="1"/>
</dbReference>
<evidence type="ECO:0000256" key="10">
    <source>
        <dbReference type="SAM" id="Phobius"/>
    </source>
</evidence>
<evidence type="ECO:0000256" key="6">
    <source>
        <dbReference type="ARBA" id="ARBA00022989"/>
    </source>
</evidence>
<keyword evidence="2" id="KW-1003">Cell membrane</keyword>
<dbReference type="PANTHER" id="PTHR47019">
    <property type="entry name" value="LIPID II FLIPPASE MURJ"/>
    <property type="match status" value="1"/>
</dbReference>
<feature type="transmembrane region" description="Helical" evidence="10">
    <location>
        <begin position="360"/>
        <end position="378"/>
    </location>
</feature>
<feature type="transmembrane region" description="Helical" evidence="10">
    <location>
        <begin position="84"/>
        <end position="102"/>
    </location>
</feature>
<name>A0ABS2RIR8_9ACTN</name>
<feature type="domain" description="F5/8 type C" evidence="12">
    <location>
        <begin position="1065"/>
        <end position="1225"/>
    </location>
</feature>
<dbReference type="InterPro" id="IPR011009">
    <property type="entry name" value="Kinase-like_dom_sf"/>
</dbReference>
<protein>
    <submittedName>
        <fullName evidence="13">Peptidoglycan lipid II flippase</fullName>
    </submittedName>
</protein>
<dbReference type="PROSITE" id="PS50022">
    <property type="entry name" value="FA58C_3"/>
    <property type="match status" value="1"/>
</dbReference>
<reference evidence="13 14" key="1">
    <citation type="submission" date="2021-01" db="EMBL/GenBank/DDBJ databases">
        <title>Sequencing the genomes of 1000 actinobacteria strains.</title>
        <authorList>
            <person name="Klenk H.-P."/>
        </authorList>
    </citation>
    <scope>NUCLEOTIDE SEQUENCE [LARGE SCALE GENOMIC DNA]</scope>
    <source>
        <strain evidence="13 14">DSM 18662</strain>
    </source>
</reference>
<dbReference type="CDD" id="cd13123">
    <property type="entry name" value="MATE_MurJ_like"/>
    <property type="match status" value="1"/>
</dbReference>
<dbReference type="EMBL" id="JAFBCF010000001">
    <property type="protein sequence ID" value="MBM7798898.1"/>
    <property type="molecule type" value="Genomic_DNA"/>
</dbReference>
<feature type="compositionally biased region" description="Low complexity" evidence="9">
    <location>
        <begin position="1054"/>
        <end position="1067"/>
    </location>
</feature>
<dbReference type="InterPro" id="IPR000719">
    <property type="entry name" value="Prot_kinase_dom"/>
</dbReference>